<dbReference type="RefSeq" id="WP_104229103.1">
    <property type="nucleotide sequence ID" value="NZ_PSNW01000002.1"/>
</dbReference>
<dbReference type="OrthoDB" id="5814217at2"/>
<dbReference type="SUPFAM" id="SSF56935">
    <property type="entry name" value="Porins"/>
    <property type="match status" value="1"/>
</dbReference>
<evidence type="ECO:0000259" key="3">
    <source>
        <dbReference type="Pfam" id="PF13505"/>
    </source>
</evidence>
<organism evidence="4 5">
    <name type="scientific">Solimonas fluminis</name>
    <dbReference type="NCBI Taxonomy" id="2086571"/>
    <lineage>
        <taxon>Bacteria</taxon>
        <taxon>Pseudomonadati</taxon>
        <taxon>Pseudomonadota</taxon>
        <taxon>Gammaproteobacteria</taxon>
        <taxon>Nevskiales</taxon>
        <taxon>Nevskiaceae</taxon>
        <taxon>Solimonas</taxon>
    </lineage>
</organism>
<evidence type="ECO:0000256" key="1">
    <source>
        <dbReference type="ARBA" id="ARBA00022729"/>
    </source>
</evidence>
<dbReference type="Gene3D" id="2.40.160.10">
    <property type="entry name" value="Porin"/>
    <property type="match status" value="1"/>
</dbReference>
<name>A0A2S5TIQ8_9GAMM</name>
<dbReference type="InterPro" id="IPR023614">
    <property type="entry name" value="Porin_dom_sf"/>
</dbReference>
<protein>
    <recommendedName>
        <fullName evidence="3">Outer membrane protein beta-barrel domain-containing protein</fullName>
    </recommendedName>
</protein>
<keyword evidence="5" id="KW-1185">Reference proteome</keyword>
<keyword evidence="1 2" id="KW-0732">Signal</keyword>
<dbReference type="EMBL" id="PSNW01000002">
    <property type="protein sequence ID" value="PPE74876.1"/>
    <property type="molecule type" value="Genomic_DNA"/>
</dbReference>
<evidence type="ECO:0000313" key="5">
    <source>
        <dbReference type="Proteomes" id="UP000238220"/>
    </source>
</evidence>
<gene>
    <name evidence="4" type="ORF">C3942_04155</name>
</gene>
<evidence type="ECO:0000313" key="4">
    <source>
        <dbReference type="EMBL" id="PPE74876.1"/>
    </source>
</evidence>
<sequence length="204" mass="21733">MKTKKTLLAALLAAAPMASMAASGGPTGHLDVYYTDADLELDGPLSGDDSGDGFGIRGSGKVADKVFVFGQYEQNKYDDTDGELKTIRAGLGFGLWQDADTSLDARAEFIDVEGEDFPAGIDIDDSGYGLHVGAAFRPIPGLSLFGDVGWIDVGDYDGPEYTVGAVFNLNEQFGLVADYRITDVEDDDVGLKAEDLHLGVRFTF</sequence>
<dbReference type="Pfam" id="PF13505">
    <property type="entry name" value="OMP_b-brl"/>
    <property type="match status" value="1"/>
</dbReference>
<dbReference type="Proteomes" id="UP000238220">
    <property type="component" value="Unassembled WGS sequence"/>
</dbReference>
<evidence type="ECO:0000256" key="2">
    <source>
        <dbReference type="SAM" id="SignalP"/>
    </source>
</evidence>
<reference evidence="4 5" key="1">
    <citation type="submission" date="2018-02" db="EMBL/GenBank/DDBJ databases">
        <title>Genome sequencing of Solimonas sp. HR-BB.</title>
        <authorList>
            <person name="Lee Y."/>
            <person name="Jeon C.O."/>
        </authorList>
    </citation>
    <scope>NUCLEOTIDE SEQUENCE [LARGE SCALE GENOMIC DNA]</scope>
    <source>
        <strain evidence="4 5">HR-BB</strain>
    </source>
</reference>
<feature type="domain" description="Outer membrane protein beta-barrel" evidence="3">
    <location>
        <begin position="8"/>
        <end position="204"/>
    </location>
</feature>
<dbReference type="InterPro" id="IPR027385">
    <property type="entry name" value="Beta-barrel_OMP"/>
</dbReference>
<accession>A0A2S5TIQ8</accession>
<feature type="signal peptide" evidence="2">
    <location>
        <begin position="1"/>
        <end position="21"/>
    </location>
</feature>
<feature type="chain" id="PRO_5015496809" description="Outer membrane protein beta-barrel domain-containing protein" evidence="2">
    <location>
        <begin position="22"/>
        <end position="204"/>
    </location>
</feature>
<comment type="caution">
    <text evidence="4">The sequence shown here is derived from an EMBL/GenBank/DDBJ whole genome shotgun (WGS) entry which is preliminary data.</text>
</comment>
<proteinExistence type="predicted"/>
<dbReference type="AlphaFoldDB" id="A0A2S5TIQ8"/>